<organism evidence="3 4">
    <name type="scientific">Desulfomarina profundi</name>
    <dbReference type="NCBI Taxonomy" id="2772557"/>
    <lineage>
        <taxon>Bacteria</taxon>
        <taxon>Pseudomonadati</taxon>
        <taxon>Thermodesulfobacteriota</taxon>
        <taxon>Desulfobulbia</taxon>
        <taxon>Desulfobulbales</taxon>
        <taxon>Desulfobulbaceae</taxon>
        <taxon>Desulfomarina</taxon>
    </lineage>
</organism>
<feature type="coiled-coil region" evidence="1">
    <location>
        <begin position="74"/>
        <end position="120"/>
    </location>
</feature>
<feature type="transmembrane region" description="Helical" evidence="2">
    <location>
        <begin position="253"/>
        <end position="276"/>
    </location>
</feature>
<reference evidence="3" key="1">
    <citation type="submission" date="2020-09" db="EMBL/GenBank/DDBJ databases">
        <title>Desulfogranum mesoprofundum gen. nov., sp. nov., a novel mesophilic, sulfate-reducing chemolithoautotroph isolated from a deep-sea hydrothermal vent chimney in the Suiyo Seamount.</title>
        <authorList>
            <person name="Hashimoto Y."/>
            <person name="Nakagawa S."/>
        </authorList>
    </citation>
    <scope>NUCLEOTIDE SEQUENCE</scope>
    <source>
        <strain evidence="3">KT2</strain>
    </source>
</reference>
<evidence type="ECO:0000256" key="1">
    <source>
        <dbReference type="SAM" id="Coils"/>
    </source>
</evidence>
<dbReference type="KEGG" id="dbk:DGMP_37480"/>
<dbReference type="EMBL" id="AP024086">
    <property type="protein sequence ID" value="BCL63055.1"/>
    <property type="molecule type" value="Genomic_DNA"/>
</dbReference>
<protein>
    <submittedName>
        <fullName evidence="3">Uncharacterized protein</fullName>
    </submittedName>
</protein>
<feature type="transmembrane region" description="Helical" evidence="2">
    <location>
        <begin position="323"/>
        <end position="342"/>
    </location>
</feature>
<feature type="coiled-coil region" evidence="1">
    <location>
        <begin position="198"/>
        <end position="232"/>
    </location>
</feature>
<keyword evidence="2" id="KW-0812">Transmembrane</keyword>
<dbReference type="AlphaFoldDB" id="A0A8D5FLC6"/>
<keyword evidence="1" id="KW-0175">Coiled coil</keyword>
<keyword evidence="2" id="KW-1133">Transmembrane helix</keyword>
<keyword evidence="4" id="KW-1185">Reference proteome</keyword>
<accession>A0A8D5FLC6</accession>
<gene>
    <name evidence="3" type="ORF">DGMP_37480</name>
</gene>
<name>A0A8D5FLC6_9BACT</name>
<proteinExistence type="predicted"/>
<evidence type="ECO:0000313" key="4">
    <source>
        <dbReference type="Proteomes" id="UP000826725"/>
    </source>
</evidence>
<sequence length="576" mass="66491">MSAEKERNRIVMLKWFKNTLNILFLLLFLFVFSGLASGESAKKTPVVQPDQAMVKEQTGTRALRSILELEDSIKKRIKAREKQLSREKSENEKQRIEDEIKALQKNLAEATADFERLATGVDPASFSEKRKDTFSWQEELVSLLRPAIRELKNLTINAREKTALQADIIHYEEMQPIAQSALSNLQKRIKEADDPELRKNLEKLLPDWKNINEQLNSKLEVLQLKLKNIEERDRPFIDTLGDSISHFFKNRGLYLGLALGVFVLTLLCFSLVRKLVQKYVPAFHSDNRSLVVRVSEILFRLLGILIASLTLFVVFYMVEDWTLLSLLVIFFLAVLWTFRVMVPQFWKQGELLLNVGSVREGERLMLHGVPWLVKKINMYTDLENPDLNIKLRLPIGKLIGQVSRGFYPEEPWFPCRKNDWVILSDGSFGKVISLSHEIVVLLERGGSRKTYRTSDFLGLVPRNLSTNFRIKEIFGLDYAHQQLVTRNIPEILHNYIKEQFERDGFAEQLLDLQVNFNQAGTSSLDLIIIADFKGNAAPLHNRIRRTLQRYCVDACSANGWNIPFPQLTVHGVRERD</sequence>
<evidence type="ECO:0000256" key="2">
    <source>
        <dbReference type="SAM" id="Phobius"/>
    </source>
</evidence>
<feature type="transmembrane region" description="Helical" evidence="2">
    <location>
        <begin position="297"/>
        <end position="317"/>
    </location>
</feature>
<dbReference type="Proteomes" id="UP000826725">
    <property type="component" value="Chromosome"/>
</dbReference>
<evidence type="ECO:0000313" key="3">
    <source>
        <dbReference type="EMBL" id="BCL63055.1"/>
    </source>
</evidence>
<keyword evidence="2" id="KW-0472">Membrane</keyword>